<dbReference type="GO" id="GO:0003723">
    <property type="term" value="F:RNA binding"/>
    <property type="evidence" value="ECO:0007669"/>
    <property type="project" value="UniProtKB-KW"/>
</dbReference>
<evidence type="ECO:0000256" key="11">
    <source>
        <dbReference type="SAM" id="MobiDB-lite"/>
    </source>
</evidence>
<dbReference type="GO" id="GO:0005737">
    <property type="term" value="C:cytoplasm"/>
    <property type="evidence" value="ECO:0007669"/>
    <property type="project" value="UniProtKB-SubCell"/>
</dbReference>
<gene>
    <name evidence="13" type="ORF">DME_LOCUS7293</name>
</gene>
<dbReference type="InterPro" id="IPR038092">
    <property type="entry name" value="PHAX_RNA-binding_sf"/>
</dbReference>
<dbReference type="PANTHER" id="PTHR13135:SF0">
    <property type="entry name" value="PHOSPHORYLATED ADAPTER RNA EXPORT PROTEIN"/>
    <property type="match status" value="1"/>
</dbReference>
<keyword evidence="6" id="KW-0963">Cytoplasm</keyword>
<organism evidence="14 16">
    <name type="scientific">Dracunculus medinensis</name>
    <name type="common">Guinea worm</name>
    <dbReference type="NCBI Taxonomy" id="318479"/>
    <lineage>
        <taxon>Eukaryota</taxon>
        <taxon>Metazoa</taxon>
        <taxon>Ecdysozoa</taxon>
        <taxon>Nematoda</taxon>
        <taxon>Chromadorea</taxon>
        <taxon>Rhabditida</taxon>
        <taxon>Spirurina</taxon>
        <taxon>Dracunculoidea</taxon>
        <taxon>Dracunculidae</taxon>
        <taxon>Dracunculus</taxon>
    </lineage>
</organism>
<evidence type="ECO:0000256" key="4">
    <source>
        <dbReference type="ARBA" id="ARBA00016856"/>
    </source>
</evidence>
<dbReference type="Gene3D" id="1.10.10.1440">
    <property type="entry name" value="PHAX RNA-binding domain"/>
    <property type="match status" value="1"/>
</dbReference>
<dbReference type="GO" id="GO:0005634">
    <property type="term" value="C:nucleus"/>
    <property type="evidence" value="ECO:0007669"/>
    <property type="project" value="UniProtKB-SubCell"/>
</dbReference>
<keyword evidence="8" id="KW-0653">Protein transport</keyword>
<dbReference type="PANTHER" id="PTHR13135">
    <property type="entry name" value="CYTOSOLIC RESINIFERATOXIN BINDING PROTEIN RBP-26"/>
    <property type="match status" value="1"/>
</dbReference>
<evidence type="ECO:0000256" key="2">
    <source>
        <dbReference type="ARBA" id="ARBA00004496"/>
    </source>
</evidence>
<feature type="compositionally biased region" description="Low complexity" evidence="11">
    <location>
        <begin position="134"/>
        <end position="149"/>
    </location>
</feature>
<evidence type="ECO:0000313" key="15">
    <source>
        <dbReference type="Proteomes" id="UP000274756"/>
    </source>
</evidence>
<dbReference type="InterPro" id="IPR039047">
    <property type="entry name" value="PHAX"/>
</dbReference>
<evidence type="ECO:0000313" key="14">
    <source>
        <dbReference type="Proteomes" id="UP000038040"/>
    </source>
</evidence>
<keyword evidence="15" id="KW-1185">Reference proteome</keyword>
<evidence type="ECO:0000259" key="12">
    <source>
        <dbReference type="Pfam" id="PF10258"/>
    </source>
</evidence>
<accession>A0A0N4U7Z3</accession>
<evidence type="ECO:0000256" key="3">
    <source>
        <dbReference type="ARBA" id="ARBA00006094"/>
    </source>
</evidence>
<evidence type="ECO:0000313" key="16">
    <source>
        <dbReference type="WBParaSite" id="DME_0000313401-mRNA-1"/>
    </source>
</evidence>
<feature type="region of interest" description="Disordered" evidence="11">
    <location>
        <begin position="128"/>
        <end position="149"/>
    </location>
</feature>
<keyword evidence="9" id="KW-0539">Nucleus</keyword>
<dbReference type="Pfam" id="PF10258">
    <property type="entry name" value="PHAX_RNA-bd"/>
    <property type="match status" value="1"/>
</dbReference>
<dbReference type="OrthoDB" id="20573at2759"/>
<sequence length="397" mass="44857">MLADNEFDNATKNPIYKAATFLLASNQLNVAEFLKRVQGCNVLRSFDMYRNKAQRESNDSESESALLEDENGFFVENIGNSKPYDHEIKNKLIGEMWQDVFTEEGLSQTLSKVGVKVNEDMTINRGVESYSIPGSTDSNSSDGSYKSKISSSTISRSDFSACVNEENRNSQSDGNRYKNMKKQKNLDRLASSWIRNTNQSKSRINKRRRGKEVRGRNFDEMLNSFVNFCQKRKQGRRNKYSSEAFVAANKYQEVFSVKKPKIPVLLDEISEELELPQLAEEMARILGERDTCDVVNKAIVAVGKDAAIRLFNQTKNVEKAGGLLVADGSRRRTPGGVFMFLLKVDPEISHSVKQAIRAYKAVGSKKRRNKGSMTKIANIIEDKLNECNTDVPMEMET</sequence>
<comment type="similarity">
    <text evidence="3">Belongs to the PHAX family.</text>
</comment>
<name>A0A0N4U7Z3_DRAME</name>
<dbReference type="Proteomes" id="UP000274756">
    <property type="component" value="Unassembled WGS sequence"/>
</dbReference>
<dbReference type="InterPro" id="IPR019385">
    <property type="entry name" value="PHAX_RNA-binding_domain"/>
</dbReference>
<evidence type="ECO:0000256" key="8">
    <source>
        <dbReference type="ARBA" id="ARBA00022927"/>
    </source>
</evidence>
<comment type="subcellular location">
    <subcellularLocation>
        <location evidence="2">Cytoplasm</location>
    </subcellularLocation>
    <subcellularLocation>
        <location evidence="1">Nucleus</location>
    </subcellularLocation>
</comment>
<evidence type="ECO:0000256" key="5">
    <source>
        <dbReference type="ARBA" id="ARBA00022448"/>
    </source>
</evidence>
<evidence type="ECO:0000256" key="9">
    <source>
        <dbReference type="ARBA" id="ARBA00023242"/>
    </source>
</evidence>
<dbReference type="GO" id="GO:0006408">
    <property type="term" value="P:snRNA export from nucleus"/>
    <property type="evidence" value="ECO:0007669"/>
    <property type="project" value="InterPro"/>
</dbReference>
<feature type="domain" description="Phosphorylated adapter RNA export protein RNA-binding" evidence="12">
    <location>
        <begin position="278"/>
        <end position="358"/>
    </location>
</feature>
<evidence type="ECO:0000256" key="10">
    <source>
        <dbReference type="ARBA" id="ARBA00030834"/>
    </source>
</evidence>
<dbReference type="STRING" id="318479.A0A0N4U7Z3"/>
<protein>
    <recommendedName>
        <fullName evidence="4">Phosphorylated adapter RNA export protein</fullName>
    </recommendedName>
    <alternativeName>
        <fullName evidence="10">RNA U small nuclear RNA export adapter protein</fullName>
    </alternativeName>
</protein>
<keyword evidence="7" id="KW-0694">RNA-binding</keyword>
<reference evidence="16" key="1">
    <citation type="submission" date="2017-02" db="UniProtKB">
        <authorList>
            <consortium name="WormBaseParasite"/>
        </authorList>
    </citation>
    <scope>IDENTIFICATION</scope>
</reference>
<evidence type="ECO:0000256" key="1">
    <source>
        <dbReference type="ARBA" id="ARBA00004123"/>
    </source>
</evidence>
<dbReference type="EMBL" id="UYYG01001159">
    <property type="protein sequence ID" value="VDN57320.1"/>
    <property type="molecule type" value="Genomic_DNA"/>
</dbReference>
<dbReference type="WBParaSite" id="DME_0000313401-mRNA-1">
    <property type="protein sequence ID" value="DME_0000313401-mRNA-1"/>
    <property type="gene ID" value="DME_0000313401"/>
</dbReference>
<evidence type="ECO:0000256" key="6">
    <source>
        <dbReference type="ARBA" id="ARBA00022490"/>
    </source>
</evidence>
<keyword evidence="5" id="KW-0813">Transport</keyword>
<dbReference type="Proteomes" id="UP000038040">
    <property type="component" value="Unplaced"/>
</dbReference>
<dbReference type="AlphaFoldDB" id="A0A0N4U7Z3"/>
<proteinExistence type="inferred from homology"/>
<evidence type="ECO:0000313" key="13">
    <source>
        <dbReference type="EMBL" id="VDN57320.1"/>
    </source>
</evidence>
<evidence type="ECO:0000256" key="7">
    <source>
        <dbReference type="ARBA" id="ARBA00022884"/>
    </source>
</evidence>
<reference evidence="13 15" key="2">
    <citation type="submission" date="2018-11" db="EMBL/GenBank/DDBJ databases">
        <authorList>
            <consortium name="Pathogen Informatics"/>
        </authorList>
    </citation>
    <scope>NUCLEOTIDE SEQUENCE [LARGE SCALE GENOMIC DNA]</scope>
</reference>
<dbReference type="GO" id="GO:0015031">
    <property type="term" value="P:protein transport"/>
    <property type="evidence" value="ECO:0007669"/>
    <property type="project" value="UniProtKB-KW"/>
</dbReference>